<evidence type="ECO:0000313" key="12">
    <source>
        <dbReference type="EMBL" id="EDO32440.1"/>
    </source>
</evidence>
<dbReference type="EMBL" id="DS469824">
    <property type="protein sequence ID" value="EDO32440.1"/>
    <property type="molecule type" value="Genomic_DNA"/>
</dbReference>
<evidence type="ECO:0000256" key="9">
    <source>
        <dbReference type="ARBA" id="ARBA00023224"/>
    </source>
</evidence>
<keyword evidence="8" id="KW-0325">Glycoprotein</keyword>
<accession>A7SV24</accession>
<dbReference type="GO" id="GO:0007186">
    <property type="term" value="P:G protein-coupled receptor signaling pathway"/>
    <property type="evidence" value="ECO:0000318"/>
    <property type="project" value="GO_Central"/>
</dbReference>
<dbReference type="GO" id="GO:0005886">
    <property type="term" value="C:plasma membrane"/>
    <property type="evidence" value="ECO:0000318"/>
    <property type="project" value="GO_Central"/>
</dbReference>
<feature type="transmembrane region" description="Helical" evidence="10">
    <location>
        <begin position="216"/>
        <end position="237"/>
    </location>
</feature>
<gene>
    <name evidence="12" type="ORF">NEMVEDRAFT_v1g2285</name>
</gene>
<dbReference type="HOGENOM" id="CLU_009579_3_3_1"/>
<keyword evidence="3 10" id="KW-0812">Transmembrane</keyword>
<dbReference type="SUPFAM" id="SSF81321">
    <property type="entry name" value="Family A G protein-coupled receptor-like"/>
    <property type="match status" value="1"/>
</dbReference>
<feature type="transmembrane region" description="Helical" evidence="10">
    <location>
        <begin position="128"/>
        <end position="149"/>
    </location>
</feature>
<dbReference type="PANTHER" id="PTHR24246">
    <property type="entry name" value="OLFACTORY RECEPTOR AND ADENOSINE RECEPTOR"/>
    <property type="match status" value="1"/>
</dbReference>
<dbReference type="PRINTS" id="PR00237">
    <property type="entry name" value="GPCRRHODOPSN"/>
</dbReference>
<feature type="non-terminal residue" evidence="12">
    <location>
        <position position="298"/>
    </location>
</feature>
<evidence type="ECO:0000256" key="4">
    <source>
        <dbReference type="ARBA" id="ARBA00022989"/>
    </source>
</evidence>
<dbReference type="CDD" id="cd00637">
    <property type="entry name" value="7tm_classA_rhodopsin-like"/>
    <property type="match status" value="1"/>
</dbReference>
<keyword evidence="9" id="KW-0807">Transducer</keyword>
<dbReference type="STRING" id="45351.A7SV24"/>
<evidence type="ECO:0000256" key="6">
    <source>
        <dbReference type="ARBA" id="ARBA00023136"/>
    </source>
</evidence>
<dbReference type="InterPro" id="IPR017452">
    <property type="entry name" value="GPCR_Rhodpsn_7TM"/>
</dbReference>
<evidence type="ECO:0000256" key="5">
    <source>
        <dbReference type="ARBA" id="ARBA00023040"/>
    </source>
</evidence>
<organism evidence="12 13">
    <name type="scientific">Nematostella vectensis</name>
    <name type="common">Starlet sea anemone</name>
    <dbReference type="NCBI Taxonomy" id="45351"/>
    <lineage>
        <taxon>Eukaryota</taxon>
        <taxon>Metazoa</taxon>
        <taxon>Cnidaria</taxon>
        <taxon>Anthozoa</taxon>
        <taxon>Hexacorallia</taxon>
        <taxon>Actiniaria</taxon>
        <taxon>Edwardsiidae</taxon>
        <taxon>Nematostella</taxon>
    </lineage>
</organism>
<dbReference type="PANTHER" id="PTHR24246:SF27">
    <property type="entry name" value="ADENOSINE RECEPTOR, ISOFORM A"/>
    <property type="match status" value="1"/>
</dbReference>
<feature type="transmembrane region" description="Helical" evidence="10">
    <location>
        <begin position="92"/>
        <end position="116"/>
    </location>
</feature>
<reference evidence="12 13" key="1">
    <citation type="journal article" date="2007" name="Science">
        <title>Sea anemone genome reveals ancestral eumetazoan gene repertoire and genomic organization.</title>
        <authorList>
            <person name="Putnam N.H."/>
            <person name="Srivastava M."/>
            <person name="Hellsten U."/>
            <person name="Dirks B."/>
            <person name="Chapman J."/>
            <person name="Salamov A."/>
            <person name="Terry A."/>
            <person name="Shapiro H."/>
            <person name="Lindquist E."/>
            <person name="Kapitonov V.V."/>
            <person name="Jurka J."/>
            <person name="Genikhovich G."/>
            <person name="Grigoriev I.V."/>
            <person name="Lucas S.M."/>
            <person name="Steele R.E."/>
            <person name="Finnerty J.R."/>
            <person name="Technau U."/>
            <person name="Martindale M.Q."/>
            <person name="Rokhsar D.S."/>
        </authorList>
    </citation>
    <scope>NUCLEOTIDE SEQUENCE [LARGE SCALE GENOMIC DNA]</scope>
    <source>
        <strain evidence="13">CH2 X CH6</strain>
    </source>
</reference>
<evidence type="ECO:0000256" key="8">
    <source>
        <dbReference type="ARBA" id="ARBA00023180"/>
    </source>
</evidence>
<dbReference type="eggNOG" id="KOG3656">
    <property type="taxonomic scope" value="Eukaryota"/>
</dbReference>
<dbReference type="OMA" id="NIFWSSA"/>
<dbReference type="PhylomeDB" id="A7SV24"/>
<keyword evidence="7" id="KW-0675">Receptor</keyword>
<dbReference type="KEGG" id="nve:5503458"/>
<evidence type="ECO:0000256" key="1">
    <source>
        <dbReference type="ARBA" id="ARBA00004651"/>
    </source>
</evidence>
<feature type="transmembrane region" description="Helical" evidence="10">
    <location>
        <begin position="257"/>
        <end position="275"/>
    </location>
</feature>
<evidence type="ECO:0000256" key="3">
    <source>
        <dbReference type="ARBA" id="ARBA00022692"/>
    </source>
</evidence>
<keyword evidence="13" id="KW-1185">Reference proteome</keyword>
<dbReference type="Pfam" id="PF00001">
    <property type="entry name" value="7tm_1"/>
    <property type="match status" value="1"/>
</dbReference>
<dbReference type="Proteomes" id="UP000001593">
    <property type="component" value="Unassembled WGS sequence"/>
</dbReference>
<evidence type="ECO:0000259" key="11">
    <source>
        <dbReference type="PROSITE" id="PS50262"/>
    </source>
</evidence>
<evidence type="ECO:0000313" key="13">
    <source>
        <dbReference type="Proteomes" id="UP000001593"/>
    </source>
</evidence>
<evidence type="ECO:0000256" key="2">
    <source>
        <dbReference type="ARBA" id="ARBA00022475"/>
    </source>
</evidence>
<keyword evidence="2" id="KW-1003">Cell membrane</keyword>
<keyword evidence="4 10" id="KW-1133">Transmembrane helix</keyword>
<dbReference type="InParanoid" id="A7SV24"/>
<dbReference type="FunCoup" id="A7SV24">
    <property type="interactions" value="33"/>
</dbReference>
<feature type="non-terminal residue" evidence="12">
    <location>
        <position position="1"/>
    </location>
</feature>
<name>A7SV24_NEMVE</name>
<feature type="domain" description="G-protein coupled receptors family 1 profile" evidence="11">
    <location>
        <begin position="24"/>
        <end position="271"/>
    </location>
</feature>
<keyword evidence="5" id="KW-0297">G-protein coupled receptor</keyword>
<keyword evidence="6 10" id="KW-0472">Membrane</keyword>
<feature type="transmembrane region" description="Helical" evidence="10">
    <location>
        <begin position="12"/>
        <end position="33"/>
    </location>
</feature>
<protein>
    <recommendedName>
        <fullName evidence="11">G-protein coupled receptors family 1 profile domain-containing protein</fullName>
    </recommendedName>
</protein>
<sequence>IYELVMAPLWLSAFALLDVLIVIGNMLTILTFIHSPHLRRRSMYLIINLAVADLLIGLIPLPIFFSGFYYGFIVKLGIPRLLALLHTPLDSWLGLVSIFNLVLISIERLLAMVFPLRNRRISGRVYRYIISVSWLLPGIIVGLHSWVMFHGYRYVSADAFKYLSLASTFVLLVMLLTVFSSYTAMVITFKRQSYHTHQMGNLNQVTQRKQVQEQRLTWTLFLVTAASLITWLPFLVINQLYRFTSLKISIELAEFTVLLHYLNSVINPIFYVGRISEFKRSLIKLLCKRCRNDDVRDL</sequence>
<dbReference type="Gene3D" id="1.20.1070.10">
    <property type="entry name" value="Rhodopsin 7-helix transmembrane proteins"/>
    <property type="match status" value="1"/>
</dbReference>
<evidence type="ECO:0000256" key="7">
    <source>
        <dbReference type="ARBA" id="ARBA00023170"/>
    </source>
</evidence>
<feature type="transmembrane region" description="Helical" evidence="10">
    <location>
        <begin position="169"/>
        <end position="189"/>
    </location>
</feature>
<dbReference type="InterPro" id="IPR000276">
    <property type="entry name" value="GPCR_Rhodpsn"/>
</dbReference>
<proteinExistence type="predicted"/>
<dbReference type="GO" id="GO:0001609">
    <property type="term" value="F:G protein-coupled adenosine receptor activity"/>
    <property type="evidence" value="ECO:0000318"/>
    <property type="project" value="GO_Central"/>
</dbReference>
<dbReference type="AlphaFoldDB" id="A7SV24"/>
<dbReference type="PROSITE" id="PS50262">
    <property type="entry name" value="G_PROTEIN_RECEP_F1_2"/>
    <property type="match status" value="1"/>
</dbReference>
<feature type="transmembrane region" description="Helical" evidence="10">
    <location>
        <begin position="45"/>
        <end position="72"/>
    </location>
</feature>
<evidence type="ECO:0000256" key="10">
    <source>
        <dbReference type="SAM" id="Phobius"/>
    </source>
</evidence>
<comment type="subcellular location">
    <subcellularLocation>
        <location evidence="1">Cell membrane</location>
        <topology evidence="1">Multi-pass membrane protein</topology>
    </subcellularLocation>
</comment>